<reference evidence="1 2" key="1">
    <citation type="submission" date="2019-11" db="EMBL/GenBank/DDBJ databases">
        <title>Genome-resolved metagenomics to study the prevalence of co-infection and intraspecific heterogeneity among plant pathogen metapopulations.</title>
        <authorList>
            <person name="Newberry E."/>
            <person name="Bhandari R."/>
            <person name="Kemble J."/>
            <person name="Sikora E."/>
            <person name="Potnis N."/>
        </authorList>
    </citation>
    <scope>NUCLEOTIDE SEQUENCE [LARGE SCALE GENOMIC DNA]</scope>
    <source>
        <strain evidence="1">Xp_Tom_Tuscaloosa_18b</strain>
    </source>
</reference>
<dbReference type="SUPFAM" id="SSF53335">
    <property type="entry name" value="S-adenosyl-L-methionine-dependent methyltransferases"/>
    <property type="match status" value="1"/>
</dbReference>
<protein>
    <submittedName>
        <fullName evidence="1">SAM-dependent methyltransferase</fullName>
    </submittedName>
</protein>
<comment type="caution">
    <text evidence="1">The sequence shown here is derived from an EMBL/GenBank/DDBJ whole genome shotgun (WGS) entry which is preliminary data.</text>
</comment>
<dbReference type="Pfam" id="PF02353">
    <property type="entry name" value="CMAS"/>
    <property type="match status" value="1"/>
</dbReference>
<keyword evidence="1" id="KW-0808">Transferase</keyword>
<evidence type="ECO:0000313" key="1">
    <source>
        <dbReference type="EMBL" id="NEL81725.1"/>
    </source>
</evidence>
<dbReference type="GO" id="GO:0032259">
    <property type="term" value="P:methylation"/>
    <property type="evidence" value="ECO:0007669"/>
    <property type="project" value="UniProtKB-KW"/>
</dbReference>
<dbReference type="InterPro" id="IPR029063">
    <property type="entry name" value="SAM-dependent_MTases_sf"/>
</dbReference>
<feature type="non-terminal residue" evidence="1">
    <location>
        <position position="76"/>
    </location>
</feature>
<organism evidence="1 2">
    <name type="scientific">Xanthomonas perforans</name>
    <dbReference type="NCBI Taxonomy" id="442694"/>
    <lineage>
        <taxon>Bacteria</taxon>
        <taxon>Pseudomonadati</taxon>
        <taxon>Pseudomonadota</taxon>
        <taxon>Gammaproteobacteria</taxon>
        <taxon>Lysobacterales</taxon>
        <taxon>Lysobacteraceae</taxon>
        <taxon>Xanthomonas</taxon>
    </lineage>
</organism>
<proteinExistence type="predicted"/>
<evidence type="ECO:0000313" key="2">
    <source>
        <dbReference type="Proteomes" id="UP000471082"/>
    </source>
</evidence>
<accession>A0A7X5SDC8</accession>
<feature type="non-terminal residue" evidence="1">
    <location>
        <position position="1"/>
    </location>
</feature>
<dbReference type="EMBL" id="JAAGYU010002895">
    <property type="protein sequence ID" value="NEL81725.1"/>
    <property type="molecule type" value="Genomic_DNA"/>
</dbReference>
<name>A0A7X5SDC8_XANPE</name>
<dbReference type="Gene3D" id="3.40.50.150">
    <property type="entry name" value="Vaccinia Virus protein VP39"/>
    <property type="match status" value="1"/>
</dbReference>
<dbReference type="AlphaFoldDB" id="A0A7X5SDC8"/>
<sequence length="76" mass="8699">ALMRLLLRNRERLDAMETGTARLGGWAMRSLHAFARNTRSGSRRNIAAHYDLGNPLFRLFLDENLMYSSAIFVEGE</sequence>
<gene>
    <name evidence="1" type="ORF">G3W61_36255</name>
</gene>
<keyword evidence="1" id="KW-0489">Methyltransferase</keyword>
<dbReference type="GO" id="GO:0008168">
    <property type="term" value="F:methyltransferase activity"/>
    <property type="evidence" value="ECO:0007669"/>
    <property type="project" value="UniProtKB-KW"/>
</dbReference>
<dbReference type="Proteomes" id="UP000471082">
    <property type="component" value="Unassembled WGS sequence"/>
</dbReference>